<dbReference type="EMBL" id="JRNN01000064">
    <property type="protein sequence ID" value="KGF34760.1"/>
    <property type="molecule type" value="Genomic_DNA"/>
</dbReference>
<dbReference type="AlphaFoldDB" id="A0A095ZJ37"/>
<feature type="chain" id="PRO_5001916133" description="Lipoprotein" evidence="1">
    <location>
        <begin position="28"/>
        <end position="527"/>
    </location>
</feature>
<evidence type="ECO:0000256" key="1">
    <source>
        <dbReference type="SAM" id="SignalP"/>
    </source>
</evidence>
<reference evidence="2 3" key="1">
    <citation type="submission" date="2014-07" db="EMBL/GenBank/DDBJ databases">
        <authorList>
            <person name="McCorrison J."/>
            <person name="Sanka R."/>
            <person name="Torralba M."/>
            <person name="Gillis M."/>
            <person name="Haft D.H."/>
            <person name="Methe B."/>
            <person name="Sutton G."/>
            <person name="Nelson K.E."/>
        </authorList>
    </citation>
    <scope>NUCLEOTIDE SEQUENCE [LARGE SCALE GENOMIC DNA]</scope>
    <source>
        <strain evidence="2 3">DNF00853</strain>
    </source>
</reference>
<comment type="caution">
    <text evidence="2">The sequence shown here is derived from an EMBL/GenBank/DDBJ whole genome shotgun (WGS) entry which is preliminary data.</text>
</comment>
<dbReference type="RefSeq" id="WP_036872685.1">
    <property type="nucleotide sequence ID" value="NZ_JRNN01000064.1"/>
</dbReference>
<evidence type="ECO:0000313" key="2">
    <source>
        <dbReference type="EMBL" id="KGF34760.1"/>
    </source>
</evidence>
<evidence type="ECO:0008006" key="4">
    <source>
        <dbReference type="Google" id="ProtNLM"/>
    </source>
</evidence>
<evidence type="ECO:0000313" key="3">
    <source>
        <dbReference type="Proteomes" id="UP000029556"/>
    </source>
</evidence>
<protein>
    <recommendedName>
        <fullName evidence="4">Lipoprotein</fullName>
    </recommendedName>
</protein>
<proteinExistence type="predicted"/>
<keyword evidence="1" id="KW-0732">Signal</keyword>
<dbReference type="Proteomes" id="UP000029556">
    <property type="component" value="Unassembled WGS sequence"/>
</dbReference>
<name>A0A095ZJ37_9BACT</name>
<feature type="signal peptide" evidence="1">
    <location>
        <begin position="1"/>
        <end position="27"/>
    </location>
</feature>
<dbReference type="CDD" id="cd13120">
    <property type="entry name" value="BF2867_like_N"/>
    <property type="match status" value="1"/>
</dbReference>
<dbReference type="PROSITE" id="PS51257">
    <property type="entry name" value="PROKAR_LIPOPROTEIN"/>
    <property type="match status" value="1"/>
</dbReference>
<sequence>MKNLFYNCKTIGAASILCLAAMATSCSQDLEEGKVQTDNNPAALNVVKLNFATSALTRGTMYDDKAQMPDDATFGVYGYGHKDGEASPTTPNFINNGSAKKDGVVRVKGEVATYKTKMPKVQLAAVYPQLNDANQFKKTGANTYTFTYSLQKDMAQQKDLMIGQTDEFEITSQNPAEKEISSGKTINMHHALTAINFAIGDRVPTGYTIEGIRLTNLYTKGTCNVDLSKNTDAERFTWEDLSEKKDVYIITNHITTTQVNRTQFTGVKTGNKYDNLTIFMIPQQVGDDAKAEVILKKDEKEYKSIRDIKGEKVTPENDTRVKIKRITIPLKRKDEKPYIAGEVVKYLVSSLTNKTKEKDSNISIEVVDPNNYEKTNKYIKPNKESFCKKDREKQNTYNVYINCYRYAVNTDKSNKHFNYAITAPNTFKIESVTYLTYKGKDPEYLNMPENSVTWEITKQPNGDSTIGSFSLTFNPKNYPKVTNKLTGKGKYIPQPHKLGSKDAIYITLVADGFEDNELKITCKDFPK</sequence>
<organism evidence="2 3">
    <name type="scientific">Hoylesella buccalis DNF00853</name>
    <dbReference type="NCBI Taxonomy" id="1401074"/>
    <lineage>
        <taxon>Bacteria</taxon>
        <taxon>Pseudomonadati</taxon>
        <taxon>Bacteroidota</taxon>
        <taxon>Bacteroidia</taxon>
        <taxon>Bacteroidales</taxon>
        <taxon>Prevotellaceae</taxon>
        <taxon>Hoylesella</taxon>
    </lineage>
</organism>
<gene>
    <name evidence="2" type="ORF">HMPREF2137_06225</name>
</gene>
<accession>A0A095ZJ37</accession>